<dbReference type="Proteomes" id="UP000027222">
    <property type="component" value="Unassembled WGS sequence"/>
</dbReference>
<dbReference type="InterPro" id="IPR036869">
    <property type="entry name" value="J_dom_sf"/>
</dbReference>
<dbReference type="AlphaFoldDB" id="A0A067TE21"/>
<evidence type="ECO:0000256" key="2">
    <source>
        <dbReference type="SAM" id="MobiDB-lite"/>
    </source>
</evidence>
<dbReference type="PANTHER" id="PTHR24074">
    <property type="entry name" value="CO-CHAPERONE PROTEIN DJLA"/>
    <property type="match status" value="1"/>
</dbReference>
<feature type="domain" description="J" evidence="3">
    <location>
        <begin position="8"/>
        <end position="79"/>
    </location>
</feature>
<sequence length="185" mass="21679">MPTTSFKNLYDVLGIEREASADEIRRAYRKKALETHPDKLDPSASEEEKQNAERQFHKVHEAFEILGDPIKRKAHDLRMRARTDPSLISAEAARRVKERKEWAERQREESLKRMAEFNKELEREKLAKEAALEKMKIEAAMVAEMLKGMYLSNPEFAARREAALQRKAERERAEMFSRTQQPIHS</sequence>
<dbReference type="EMBL" id="KL142371">
    <property type="protein sequence ID" value="KDR80597.1"/>
    <property type="molecule type" value="Genomic_DNA"/>
</dbReference>
<evidence type="ECO:0000313" key="4">
    <source>
        <dbReference type="EMBL" id="KDR80597.1"/>
    </source>
</evidence>
<dbReference type="SUPFAM" id="SSF46565">
    <property type="entry name" value="Chaperone J-domain"/>
    <property type="match status" value="1"/>
</dbReference>
<dbReference type="PRINTS" id="PR00625">
    <property type="entry name" value="JDOMAIN"/>
</dbReference>
<name>A0A067TE21_GALM3</name>
<keyword evidence="5" id="KW-1185">Reference proteome</keyword>
<dbReference type="CDD" id="cd06257">
    <property type="entry name" value="DnaJ"/>
    <property type="match status" value="1"/>
</dbReference>
<dbReference type="Gene3D" id="1.10.287.110">
    <property type="entry name" value="DnaJ domain"/>
    <property type="match status" value="1"/>
</dbReference>
<dbReference type="InterPro" id="IPR050817">
    <property type="entry name" value="DjlA_DnaK_co-chaperone"/>
</dbReference>
<dbReference type="OrthoDB" id="442087at2759"/>
<accession>A0A067TE21</accession>
<evidence type="ECO:0000313" key="5">
    <source>
        <dbReference type="Proteomes" id="UP000027222"/>
    </source>
</evidence>
<dbReference type="InterPro" id="IPR001623">
    <property type="entry name" value="DnaJ_domain"/>
</dbReference>
<evidence type="ECO:0000259" key="3">
    <source>
        <dbReference type="PROSITE" id="PS50076"/>
    </source>
</evidence>
<dbReference type="Pfam" id="PF00226">
    <property type="entry name" value="DnaJ"/>
    <property type="match status" value="1"/>
</dbReference>
<keyword evidence="1" id="KW-0175">Coiled coil</keyword>
<reference evidence="5" key="1">
    <citation type="journal article" date="2014" name="Proc. Natl. Acad. Sci. U.S.A.">
        <title>Extensive sampling of basidiomycete genomes demonstrates inadequacy of the white-rot/brown-rot paradigm for wood decay fungi.</title>
        <authorList>
            <person name="Riley R."/>
            <person name="Salamov A.A."/>
            <person name="Brown D.W."/>
            <person name="Nagy L.G."/>
            <person name="Floudas D."/>
            <person name="Held B.W."/>
            <person name="Levasseur A."/>
            <person name="Lombard V."/>
            <person name="Morin E."/>
            <person name="Otillar R."/>
            <person name="Lindquist E.A."/>
            <person name="Sun H."/>
            <person name="LaButti K.M."/>
            <person name="Schmutz J."/>
            <person name="Jabbour D."/>
            <person name="Luo H."/>
            <person name="Baker S.E."/>
            <person name="Pisabarro A.G."/>
            <person name="Walton J.D."/>
            <person name="Blanchette R.A."/>
            <person name="Henrissat B."/>
            <person name="Martin F."/>
            <person name="Cullen D."/>
            <person name="Hibbett D.S."/>
            <person name="Grigoriev I.V."/>
        </authorList>
    </citation>
    <scope>NUCLEOTIDE SEQUENCE [LARGE SCALE GENOMIC DNA]</scope>
    <source>
        <strain evidence="5">CBS 339.88</strain>
    </source>
</reference>
<dbReference type="STRING" id="685588.A0A067TE21"/>
<dbReference type="PROSITE" id="PS50076">
    <property type="entry name" value="DNAJ_2"/>
    <property type="match status" value="1"/>
</dbReference>
<evidence type="ECO:0000256" key="1">
    <source>
        <dbReference type="SAM" id="Coils"/>
    </source>
</evidence>
<dbReference type="HOGENOM" id="CLU_096865_0_0_1"/>
<protein>
    <recommendedName>
        <fullName evidence="3">J domain-containing protein</fullName>
    </recommendedName>
</protein>
<proteinExistence type="predicted"/>
<dbReference type="SMART" id="SM00271">
    <property type="entry name" value="DnaJ"/>
    <property type="match status" value="1"/>
</dbReference>
<feature type="coiled-coil region" evidence="1">
    <location>
        <begin position="93"/>
        <end position="138"/>
    </location>
</feature>
<feature type="region of interest" description="Disordered" evidence="2">
    <location>
        <begin position="33"/>
        <end position="54"/>
    </location>
</feature>
<organism evidence="4 5">
    <name type="scientific">Galerina marginata (strain CBS 339.88)</name>
    <dbReference type="NCBI Taxonomy" id="685588"/>
    <lineage>
        <taxon>Eukaryota</taxon>
        <taxon>Fungi</taxon>
        <taxon>Dikarya</taxon>
        <taxon>Basidiomycota</taxon>
        <taxon>Agaricomycotina</taxon>
        <taxon>Agaricomycetes</taxon>
        <taxon>Agaricomycetidae</taxon>
        <taxon>Agaricales</taxon>
        <taxon>Agaricineae</taxon>
        <taxon>Strophariaceae</taxon>
        <taxon>Galerina</taxon>
    </lineage>
</organism>
<gene>
    <name evidence="4" type="ORF">GALMADRAFT_135731</name>
</gene>